<dbReference type="PANTHER" id="PTHR30290:SF83">
    <property type="entry name" value="ABC TRANSPORTER SUBSTRATE-BINDING PROTEIN"/>
    <property type="match status" value="1"/>
</dbReference>
<dbReference type="SUPFAM" id="SSF53850">
    <property type="entry name" value="Periplasmic binding protein-like II"/>
    <property type="match status" value="1"/>
</dbReference>
<dbReference type="Proteomes" id="UP000535511">
    <property type="component" value="Unassembled WGS sequence"/>
</dbReference>
<protein>
    <submittedName>
        <fullName evidence="4">Peptide/nickel transport system substrate-binding protein</fullName>
    </submittedName>
</protein>
<name>A0A7Y9E7Q0_9ACTN</name>
<sequence length="584" mass="63565">MRLSKPLAALAGVTMFSLAACGGSGGAAPSARGSYKDMQGSVAQDPNRTGPAPEVVGARTGGTVTVYVTKDPGFDDLDPSNAWSALGNTLLQDFTSRSLTQYSRDPKTGDMVLVPDLATDLGHHNADYTEWTFTIRKGARWEDGSPVTAKQVAFGISRSMDTGTFPGGPGTEYSQTYFKGAGSYKGPYSDPGARWDGVTVDGDKVTIHMARPFADMPYWGAFPAMGAVPLGKASNPPDYGLHPMSDGPYKVQSFGPNEELELVRNNQWDAKTDAGRHQYVDKWVIKFNQDQAKVDQIMLSGNAMSQTALSTALGSSNYNVAKAKLGDRLVQTATQCGVYLEPDYTKITDIRVRKAIAYAYPYDDKWLSEGNVPGVTRVPADSIMPPAMAGKHDYFVDGQQFTYDPEEAKELLKQAGYAPGEFQLTMMYYEPDALAVASQKVLVKGLENAGFKVKSIPVQESVYAIATNPDDPVNKQLNVRYLSWCADWPTGLTMLPPMVRSGAAYNFSHFSEKSIDERMSRISSLPLGKQADAWGALDEEIGRKYLPIIPTAFRNELFPFGSRIGNASGDTEMGMPNFKDLYVK</sequence>
<dbReference type="PROSITE" id="PS51257">
    <property type="entry name" value="PROKAR_LIPOPROTEIN"/>
    <property type="match status" value="1"/>
</dbReference>
<evidence type="ECO:0000256" key="1">
    <source>
        <dbReference type="SAM" id="MobiDB-lite"/>
    </source>
</evidence>
<keyword evidence="5" id="KW-1185">Reference proteome</keyword>
<dbReference type="GO" id="GO:1904680">
    <property type="term" value="F:peptide transmembrane transporter activity"/>
    <property type="evidence" value="ECO:0007669"/>
    <property type="project" value="TreeGrafter"/>
</dbReference>
<proteinExistence type="predicted"/>
<evidence type="ECO:0000259" key="3">
    <source>
        <dbReference type="Pfam" id="PF00496"/>
    </source>
</evidence>
<feature type="signal peptide" evidence="2">
    <location>
        <begin position="1"/>
        <end position="19"/>
    </location>
</feature>
<evidence type="ECO:0000256" key="2">
    <source>
        <dbReference type="SAM" id="SignalP"/>
    </source>
</evidence>
<dbReference type="Pfam" id="PF00496">
    <property type="entry name" value="SBP_bac_5"/>
    <property type="match status" value="1"/>
</dbReference>
<feature type="domain" description="Solute-binding protein family 5" evidence="3">
    <location>
        <begin position="113"/>
        <end position="504"/>
    </location>
</feature>
<accession>A0A7Y9E7Q0</accession>
<reference evidence="4 5" key="1">
    <citation type="submission" date="2020-07" db="EMBL/GenBank/DDBJ databases">
        <title>Sequencing the genomes of 1000 actinobacteria strains.</title>
        <authorList>
            <person name="Klenk H.-P."/>
        </authorList>
    </citation>
    <scope>NUCLEOTIDE SEQUENCE [LARGE SCALE GENOMIC DNA]</scope>
    <source>
        <strain evidence="4 5">DSM 21350</strain>
    </source>
</reference>
<dbReference type="RefSeq" id="WP_179664343.1">
    <property type="nucleotide sequence ID" value="NZ_JACCBG010000001.1"/>
</dbReference>
<dbReference type="AlphaFoldDB" id="A0A7Y9E7Q0"/>
<dbReference type="InterPro" id="IPR039424">
    <property type="entry name" value="SBP_5"/>
</dbReference>
<evidence type="ECO:0000313" key="5">
    <source>
        <dbReference type="Proteomes" id="UP000535511"/>
    </source>
</evidence>
<comment type="caution">
    <text evidence="4">The sequence shown here is derived from an EMBL/GenBank/DDBJ whole genome shotgun (WGS) entry which is preliminary data.</text>
</comment>
<dbReference type="EMBL" id="JACCBG010000001">
    <property type="protein sequence ID" value="NYD42748.1"/>
    <property type="molecule type" value="Genomic_DNA"/>
</dbReference>
<feature type="chain" id="PRO_5039653545" evidence="2">
    <location>
        <begin position="20"/>
        <end position="584"/>
    </location>
</feature>
<dbReference type="Gene3D" id="3.10.105.10">
    <property type="entry name" value="Dipeptide-binding Protein, Domain 3"/>
    <property type="match status" value="1"/>
</dbReference>
<keyword evidence="2" id="KW-0732">Signal</keyword>
<feature type="region of interest" description="Disordered" evidence="1">
    <location>
        <begin position="29"/>
        <end position="55"/>
    </location>
</feature>
<gene>
    <name evidence="4" type="ORF">BJZ21_002831</name>
</gene>
<organism evidence="4 5">
    <name type="scientific">Nocardioides panaciterrulae</name>
    <dbReference type="NCBI Taxonomy" id="661492"/>
    <lineage>
        <taxon>Bacteria</taxon>
        <taxon>Bacillati</taxon>
        <taxon>Actinomycetota</taxon>
        <taxon>Actinomycetes</taxon>
        <taxon>Propionibacteriales</taxon>
        <taxon>Nocardioidaceae</taxon>
        <taxon>Nocardioides</taxon>
    </lineage>
</organism>
<dbReference type="InterPro" id="IPR000914">
    <property type="entry name" value="SBP_5_dom"/>
</dbReference>
<evidence type="ECO:0000313" key="4">
    <source>
        <dbReference type="EMBL" id="NYD42748.1"/>
    </source>
</evidence>
<dbReference type="Gene3D" id="3.40.190.10">
    <property type="entry name" value="Periplasmic binding protein-like II"/>
    <property type="match status" value="1"/>
</dbReference>
<dbReference type="GO" id="GO:0015833">
    <property type="term" value="P:peptide transport"/>
    <property type="evidence" value="ECO:0007669"/>
    <property type="project" value="TreeGrafter"/>
</dbReference>
<dbReference type="PANTHER" id="PTHR30290">
    <property type="entry name" value="PERIPLASMIC BINDING COMPONENT OF ABC TRANSPORTER"/>
    <property type="match status" value="1"/>
</dbReference>